<keyword evidence="10 12" id="KW-0472">Membrane</keyword>
<evidence type="ECO:0000259" key="15">
    <source>
        <dbReference type="Pfam" id="PF18075"/>
    </source>
</evidence>
<dbReference type="InterPro" id="IPR003838">
    <property type="entry name" value="ABC3_permease_C"/>
</dbReference>
<keyword evidence="8 13" id="KW-0812">Transmembrane</keyword>
<evidence type="ECO:0000256" key="13">
    <source>
        <dbReference type="SAM" id="Phobius"/>
    </source>
</evidence>
<dbReference type="Proteomes" id="UP000004067">
    <property type="component" value="Unassembled WGS sequence"/>
</dbReference>
<dbReference type="Pfam" id="PF18075">
    <property type="entry name" value="FtsX_ECD"/>
    <property type="match status" value="1"/>
</dbReference>
<evidence type="ECO:0000259" key="14">
    <source>
        <dbReference type="Pfam" id="PF02687"/>
    </source>
</evidence>
<evidence type="ECO:0000256" key="4">
    <source>
        <dbReference type="ARBA" id="ARBA00021907"/>
    </source>
</evidence>
<keyword evidence="9 13" id="KW-1133">Transmembrane helix</keyword>
<evidence type="ECO:0000256" key="5">
    <source>
        <dbReference type="ARBA" id="ARBA00022475"/>
    </source>
</evidence>
<dbReference type="PANTHER" id="PTHR47755">
    <property type="entry name" value="CELL DIVISION PROTEIN FTSX"/>
    <property type="match status" value="1"/>
</dbReference>
<dbReference type="HOGENOM" id="CLU_073546_2_2_9"/>
<comment type="subcellular location">
    <subcellularLocation>
        <location evidence="1">Cell inner membrane</location>
        <topology evidence="1">Multi-pass membrane protein</topology>
    </subcellularLocation>
    <subcellularLocation>
        <location evidence="12">Cell membrane</location>
    </subcellularLocation>
</comment>
<evidence type="ECO:0000256" key="3">
    <source>
        <dbReference type="ARBA" id="ARBA00011160"/>
    </source>
</evidence>
<feature type="transmembrane region" description="Helical" evidence="13">
    <location>
        <begin position="267"/>
        <end position="291"/>
    </location>
</feature>
<dbReference type="Pfam" id="PF02687">
    <property type="entry name" value="FtsX"/>
    <property type="match status" value="1"/>
</dbReference>
<dbReference type="GO" id="GO:0005886">
    <property type="term" value="C:plasma membrane"/>
    <property type="evidence" value="ECO:0007669"/>
    <property type="project" value="UniProtKB-SubCell"/>
</dbReference>
<keyword evidence="6" id="KW-0997">Cell inner membrane</keyword>
<feature type="domain" description="ABC3 transporter permease C-terminal" evidence="14">
    <location>
        <begin position="177"/>
        <end position="292"/>
    </location>
</feature>
<proteinExistence type="inferred from homology"/>
<dbReference type="PIRSF" id="PIRSF003097">
    <property type="entry name" value="FtsX"/>
    <property type="match status" value="1"/>
</dbReference>
<evidence type="ECO:0000256" key="6">
    <source>
        <dbReference type="ARBA" id="ARBA00022519"/>
    </source>
</evidence>
<reference evidence="16 17" key="1">
    <citation type="submission" date="2011-04" db="EMBL/GenBank/DDBJ databases">
        <authorList>
            <person name="Muzny D."/>
            <person name="Qin X."/>
            <person name="Deng J."/>
            <person name="Jiang H."/>
            <person name="Liu Y."/>
            <person name="Qu J."/>
            <person name="Song X.-Z."/>
            <person name="Zhang L."/>
            <person name="Thornton R."/>
            <person name="Coyle M."/>
            <person name="Francisco L."/>
            <person name="Jackson L."/>
            <person name="Javaid M."/>
            <person name="Korchina V."/>
            <person name="Kovar C."/>
            <person name="Mata R."/>
            <person name="Mathew T."/>
            <person name="Ngo R."/>
            <person name="Nguyen L."/>
            <person name="Nguyen N."/>
            <person name="Okwuonu G."/>
            <person name="Ongeri F."/>
            <person name="Pham C."/>
            <person name="Simmons D."/>
            <person name="Wilczek-Boney K."/>
            <person name="Hale W."/>
            <person name="Jakkamsetti A."/>
            <person name="Pham P."/>
            <person name="Ruth R."/>
            <person name="San Lucas F."/>
            <person name="Warren J."/>
            <person name="Zhang J."/>
            <person name="Zhao Z."/>
            <person name="Zhou C."/>
            <person name="Zhu D."/>
            <person name="Lee S."/>
            <person name="Bess C."/>
            <person name="Blankenburg K."/>
            <person name="Forbes L."/>
            <person name="Fu Q."/>
            <person name="Gubbala S."/>
            <person name="Hirani K."/>
            <person name="Jayaseelan J.C."/>
            <person name="Lara F."/>
            <person name="Munidasa M."/>
            <person name="Palculict T."/>
            <person name="Patil S."/>
            <person name="Pu L.-L."/>
            <person name="Saada N."/>
            <person name="Tang L."/>
            <person name="Weissenberger G."/>
            <person name="Zhu Y."/>
            <person name="Hemphill L."/>
            <person name="Shang Y."/>
            <person name="Youmans B."/>
            <person name="Ayvaz T."/>
            <person name="Ross M."/>
            <person name="Santibanez J."/>
            <person name="Aqrawi P."/>
            <person name="Gross S."/>
            <person name="Joshi V."/>
            <person name="Fowler G."/>
            <person name="Nazareth L."/>
            <person name="Reid J."/>
            <person name="Worley K."/>
            <person name="Petrosino J."/>
            <person name="Highlander S."/>
            <person name="Gibbs R."/>
        </authorList>
    </citation>
    <scope>NUCLEOTIDE SEQUENCE [LARGE SCALE GENOMIC DNA]</scope>
    <source>
        <strain evidence="16 17">DSM 2778</strain>
    </source>
</reference>
<name>F5RPN1_9FIRM</name>
<dbReference type="NCBIfam" id="NF038347">
    <property type="entry name" value="FtsX_Gpos"/>
    <property type="match status" value="1"/>
</dbReference>
<dbReference type="PANTHER" id="PTHR47755:SF1">
    <property type="entry name" value="CELL DIVISION PROTEIN FTSX"/>
    <property type="match status" value="1"/>
</dbReference>
<organism evidence="16 17">
    <name type="scientific">Centipeda periodontii DSM 2778</name>
    <dbReference type="NCBI Taxonomy" id="888060"/>
    <lineage>
        <taxon>Bacteria</taxon>
        <taxon>Bacillati</taxon>
        <taxon>Bacillota</taxon>
        <taxon>Negativicutes</taxon>
        <taxon>Selenomonadales</taxon>
        <taxon>Selenomonadaceae</taxon>
        <taxon>Centipeda</taxon>
    </lineage>
</organism>
<protein>
    <recommendedName>
        <fullName evidence="4 12">Cell division protein FtsX</fullName>
    </recommendedName>
</protein>
<evidence type="ECO:0000256" key="7">
    <source>
        <dbReference type="ARBA" id="ARBA00022618"/>
    </source>
</evidence>
<feature type="transmembrane region" description="Helical" evidence="13">
    <location>
        <begin position="173"/>
        <end position="199"/>
    </location>
</feature>
<keyword evidence="7 12" id="KW-0132">Cell division</keyword>
<comment type="similarity">
    <text evidence="2 12">Belongs to the ABC-4 integral membrane protein family. FtsX subfamily.</text>
</comment>
<comment type="function">
    <text evidence="12">Part of the ABC transporter FtsEX involved in asymmetric cellular division facilitating the initiation of sporulation.</text>
</comment>
<feature type="transmembrane region" description="Helical" evidence="13">
    <location>
        <begin position="27"/>
        <end position="48"/>
    </location>
</feature>
<comment type="subunit">
    <text evidence="3">Forms a membrane-associated complex with FtsE.</text>
</comment>
<evidence type="ECO:0000256" key="1">
    <source>
        <dbReference type="ARBA" id="ARBA00004429"/>
    </source>
</evidence>
<evidence type="ECO:0000313" key="16">
    <source>
        <dbReference type="EMBL" id="EGK57699.1"/>
    </source>
</evidence>
<dbReference type="InterPro" id="IPR004513">
    <property type="entry name" value="FtsX"/>
</dbReference>
<evidence type="ECO:0000256" key="10">
    <source>
        <dbReference type="ARBA" id="ARBA00023136"/>
    </source>
</evidence>
<evidence type="ECO:0000256" key="12">
    <source>
        <dbReference type="PIRNR" id="PIRNR003097"/>
    </source>
</evidence>
<keyword evidence="17" id="KW-1185">Reference proteome</keyword>
<dbReference type="InterPro" id="IPR040690">
    <property type="entry name" value="FtsX_ECD"/>
</dbReference>
<accession>F5RPN1</accession>
<evidence type="ECO:0000313" key="17">
    <source>
        <dbReference type="Proteomes" id="UP000004067"/>
    </source>
</evidence>
<evidence type="ECO:0000256" key="11">
    <source>
        <dbReference type="ARBA" id="ARBA00023306"/>
    </source>
</evidence>
<dbReference type="EMBL" id="AFHQ01000054">
    <property type="protein sequence ID" value="EGK57699.1"/>
    <property type="molecule type" value="Genomic_DNA"/>
</dbReference>
<sequence length="297" mass="33316">MDMKIRTAEYYVQEVFRSLRRNNWMTFAAVGTVAVSLFILGVFLILALNMNRAASMLESQVQISVYMKDDLAEEDEEELGAKIRGLQGIESVTYVSREEARKRLSERLGEQKYLLDALGDKNPLPNAYEVTVRQPDMVNTAAKQIERMDGVESAKYGQDVVEHLFDITRLVRIFGVLLIVLLGGATVFIIANTIRLTVFARRREIAIMKYVGATDEFIRWPFVLEGIVLGCIGGMISAFVLRSFYAGVTNKVYDTLAFFPLIPQSPFMTYVSVVIVLLGMAIGAAGAWVSLKRFLKV</sequence>
<dbReference type="eggNOG" id="COG2177">
    <property type="taxonomic scope" value="Bacteria"/>
</dbReference>
<dbReference type="NCBIfam" id="TIGR00439">
    <property type="entry name" value="FtsX_Gneg"/>
    <property type="match status" value="1"/>
</dbReference>
<keyword evidence="5 12" id="KW-1003">Cell membrane</keyword>
<evidence type="ECO:0000256" key="9">
    <source>
        <dbReference type="ARBA" id="ARBA00022989"/>
    </source>
</evidence>
<dbReference type="Gene3D" id="3.30.70.3040">
    <property type="match status" value="1"/>
</dbReference>
<dbReference type="AlphaFoldDB" id="F5RPN1"/>
<gene>
    <name evidence="16" type="primary">ftsX</name>
    <name evidence="16" type="ORF">HMPREF9081_2217</name>
</gene>
<comment type="caution">
    <text evidence="16">The sequence shown here is derived from an EMBL/GenBank/DDBJ whole genome shotgun (WGS) entry which is preliminary data.</text>
</comment>
<keyword evidence="11 12" id="KW-0131">Cell cycle</keyword>
<feature type="transmembrane region" description="Helical" evidence="13">
    <location>
        <begin position="220"/>
        <end position="247"/>
    </location>
</feature>
<dbReference type="InterPro" id="IPR047590">
    <property type="entry name" value="FtsX_proteobact-type"/>
</dbReference>
<evidence type="ECO:0000256" key="8">
    <source>
        <dbReference type="ARBA" id="ARBA00022692"/>
    </source>
</evidence>
<dbReference type="InterPro" id="IPR058204">
    <property type="entry name" value="FtsX_firmicutes-type"/>
</dbReference>
<dbReference type="STRING" id="888060.HMPREF9081_2217"/>
<feature type="domain" description="FtsX extracellular" evidence="15">
    <location>
        <begin position="61"/>
        <end position="153"/>
    </location>
</feature>
<dbReference type="GO" id="GO:0051301">
    <property type="term" value="P:cell division"/>
    <property type="evidence" value="ECO:0007669"/>
    <property type="project" value="UniProtKB-KW"/>
</dbReference>
<evidence type="ECO:0000256" key="2">
    <source>
        <dbReference type="ARBA" id="ARBA00007379"/>
    </source>
</evidence>